<evidence type="ECO:0000256" key="1">
    <source>
        <dbReference type="ARBA" id="ARBA00010638"/>
    </source>
</evidence>
<evidence type="ECO:0000313" key="7">
    <source>
        <dbReference type="Proteomes" id="UP000695022"/>
    </source>
</evidence>
<evidence type="ECO:0000256" key="2">
    <source>
        <dbReference type="ARBA" id="ARBA00022741"/>
    </source>
</evidence>
<keyword evidence="6" id="KW-0460">Magnesium</keyword>
<evidence type="ECO:0000256" key="6">
    <source>
        <dbReference type="RuleBase" id="RU361279"/>
    </source>
</evidence>
<keyword evidence="6" id="KW-0479">Metal-binding</keyword>
<dbReference type="Gene3D" id="3.40.50.10420">
    <property type="entry name" value="NagB/RpiA/CoA transferase-like"/>
    <property type="match status" value="1"/>
</dbReference>
<comment type="catalytic activity">
    <reaction evidence="4 6">
        <text>(6S)-5-formyl-5,6,7,8-tetrahydrofolate + ATP = (6R)-5,10-methenyltetrahydrofolate + ADP + phosphate</text>
        <dbReference type="Rhea" id="RHEA:10488"/>
        <dbReference type="ChEBI" id="CHEBI:30616"/>
        <dbReference type="ChEBI" id="CHEBI:43474"/>
        <dbReference type="ChEBI" id="CHEBI:57455"/>
        <dbReference type="ChEBI" id="CHEBI:57457"/>
        <dbReference type="ChEBI" id="CHEBI:456216"/>
        <dbReference type="EC" id="6.3.3.2"/>
    </reaction>
</comment>
<keyword evidence="7" id="KW-1185">Reference proteome</keyword>
<protein>
    <recommendedName>
        <fullName evidence="5 6">5-formyltetrahydrofolate cyclo-ligase</fullName>
        <ecNumber evidence="5 6">6.3.3.2</ecNumber>
    </recommendedName>
</protein>
<keyword evidence="2 6" id="KW-0547">Nucleotide-binding</keyword>
<dbReference type="InterPro" id="IPR024185">
    <property type="entry name" value="FTHF_cligase-like_sf"/>
</dbReference>
<dbReference type="InterPro" id="IPR002698">
    <property type="entry name" value="FTHF_cligase"/>
</dbReference>
<dbReference type="PANTHER" id="PTHR23407">
    <property type="entry name" value="ATPASE INHIBITOR/5-FORMYLTETRAHYDROFOLATE CYCLO-LIGASE"/>
    <property type="match status" value="1"/>
</dbReference>
<dbReference type="GeneID" id="106813362"/>
<dbReference type="InterPro" id="IPR037171">
    <property type="entry name" value="NagB/RpiA_transferase-like"/>
</dbReference>
<evidence type="ECO:0000313" key="8">
    <source>
        <dbReference type="RefSeq" id="XP_014672981.1"/>
    </source>
</evidence>
<accession>A0ABM1ELB0</accession>
<dbReference type="EC" id="6.3.3.2" evidence="5 6"/>
<comment type="cofactor">
    <cofactor evidence="6">
        <name>Mg(2+)</name>
        <dbReference type="ChEBI" id="CHEBI:18420"/>
    </cofactor>
</comment>
<reference evidence="8" key="1">
    <citation type="submission" date="2025-08" db="UniProtKB">
        <authorList>
            <consortium name="RefSeq"/>
        </authorList>
    </citation>
    <scope>IDENTIFICATION</scope>
</reference>
<evidence type="ECO:0000256" key="3">
    <source>
        <dbReference type="ARBA" id="ARBA00022840"/>
    </source>
</evidence>
<dbReference type="NCBIfam" id="TIGR02727">
    <property type="entry name" value="MTHFS_bact"/>
    <property type="match status" value="1"/>
</dbReference>
<dbReference type="SUPFAM" id="SSF100950">
    <property type="entry name" value="NagB/RpiA/CoA transferase-like"/>
    <property type="match status" value="1"/>
</dbReference>
<dbReference type="RefSeq" id="XP_014672981.1">
    <property type="nucleotide sequence ID" value="XM_014817495.1"/>
</dbReference>
<evidence type="ECO:0000256" key="5">
    <source>
        <dbReference type="ARBA" id="ARBA00038966"/>
    </source>
</evidence>
<comment type="similarity">
    <text evidence="1 6">Belongs to the 5-formyltetrahydrofolate cyclo-ligase family.</text>
</comment>
<dbReference type="PANTHER" id="PTHR23407:SF1">
    <property type="entry name" value="5-FORMYLTETRAHYDROFOLATE CYCLO-LIGASE"/>
    <property type="match status" value="1"/>
</dbReference>
<evidence type="ECO:0000256" key="4">
    <source>
        <dbReference type="ARBA" id="ARBA00036539"/>
    </source>
</evidence>
<dbReference type="Pfam" id="PF01812">
    <property type="entry name" value="5-FTHF_cyc-lig"/>
    <property type="match status" value="1"/>
</dbReference>
<dbReference type="Proteomes" id="UP000695022">
    <property type="component" value="Unplaced"/>
</dbReference>
<organism evidence="7 8">
    <name type="scientific">Priapulus caudatus</name>
    <name type="common">Priapulid worm</name>
    <dbReference type="NCBI Taxonomy" id="37621"/>
    <lineage>
        <taxon>Eukaryota</taxon>
        <taxon>Metazoa</taxon>
        <taxon>Ecdysozoa</taxon>
        <taxon>Scalidophora</taxon>
        <taxon>Priapulida</taxon>
        <taxon>Priapulimorpha</taxon>
        <taxon>Priapulimorphida</taxon>
        <taxon>Priapulidae</taxon>
        <taxon>Priapulus</taxon>
    </lineage>
</organism>
<dbReference type="PIRSF" id="PIRSF006806">
    <property type="entry name" value="FTHF_cligase"/>
    <property type="match status" value="1"/>
</dbReference>
<keyword evidence="3 6" id="KW-0067">ATP-binding</keyword>
<name>A0ABM1ELB0_PRICU</name>
<proteinExistence type="inferred from homology"/>
<gene>
    <name evidence="8" type="primary">LOC106813362</name>
</gene>
<sequence length="203" mass="23042">MASPIKLAKKAIRNEIKRRIALLSEEEKKQQSEIVCDKFLRTKEYTTSQRISVYLSMKNEIDTKEILQNMLESGKTCFIPRYSTKSSYMDMVRLKSMEEFDALPVTKWNIKQPLEDELSCETAFETGGLDLIIMPGVAFNVAGYRVGRGKGYYDSYIQKCSMAATGRPQLVALAFGEQIVDDVPVEDHDEAVDMVLYAEAKPE</sequence>